<feature type="compositionally biased region" description="Basic and acidic residues" evidence="2">
    <location>
        <begin position="716"/>
        <end position="733"/>
    </location>
</feature>
<feature type="region of interest" description="Disordered" evidence="2">
    <location>
        <begin position="1481"/>
        <end position="1512"/>
    </location>
</feature>
<feature type="region of interest" description="Disordered" evidence="2">
    <location>
        <begin position="1129"/>
        <end position="1188"/>
    </location>
</feature>
<feature type="region of interest" description="Disordered" evidence="2">
    <location>
        <begin position="1525"/>
        <end position="1573"/>
    </location>
</feature>
<evidence type="ECO:0000256" key="2">
    <source>
        <dbReference type="SAM" id="MobiDB-lite"/>
    </source>
</evidence>
<feature type="compositionally biased region" description="Acidic residues" evidence="2">
    <location>
        <begin position="751"/>
        <end position="761"/>
    </location>
</feature>
<protein>
    <submittedName>
        <fullName evidence="3">Uncharacterized protein</fullName>
    </submittedName>
</protein>
<dbReference type="KEGG" id="psoj:PHYSODRAFT_257505"/>
<reference evidence="3 4" key="1">
    <citation type="journal article" date="2006" name="Science">
        <title>Phytophthora genome sequences uncover evolutionary origins and mechanisms of pathogenesis.</title>
        <authorList>
            <person name="Tyler B.M."/>
            <person name="Tripathy S."/>
            <person name="Zhang X."/>
            <person name="Dehal P."/>
            <person name="Jiang R.H."/>
            <person name="Aerts A."/>
            <person name="Arredondo F.D."/>
            <person name="Baxter L."/>
            <person name="Bensasson D."/>
            <person name="Beynon J.L."/>
            <person name="Chapman J."/>
            <person name="Damasceno C.M."/>
            <person name="Dorrance A.E."/>
            <person name="Dou D."/>
            <person name="Dickerman A.W."/>
            <person name="Dubchak I.L."/>
            <person name="Garbelotto M."/>
            <person name="Gijzen M."/>
            <person name="Gordon S.G."/>
            <person name="Govers F."/>
            <person name="Grunwald N.J."/>
            <person name="Huang W."/>
            <person name="Ivors K.L."/>
            <person name="Jones R.W."/>
            <person name="Kamoun S."/>
            <person name="Krampis K."/>
            <person name="Lamour K.H."/>
            <person name="Lee M.K."/>
            <person name="McDonald W.H."/>
            <person name="Medina M."/>
            <person name="Meijer H.J."/>
            <person name="Nordberg E.K."/>
            <person name="Maclean D.J."/>
            <person name="Ospina-Giraldo M.D."/>
            <person name="Morris P.F."/>
            <person name="Phuntumart V."/>
            <person name="Putnam N.H."/>
            <person name="Rash S."/>
            <person name="Rose J.K."/>
            <person name="Sakihama Y."/>
            <person name="Salamov A.A."/>
            <person name="Savidor A."/>
            <person name="Scheuring C.F."/>
            <person name="Smith B.M."/>
            <person name="Sobral B.W."/>
            <person name="Terry A."/>
            <person name="Torto-Alalibo T.A."/>
            <person name="Win J."/>
            <person name="Xu Z."/>
            <person name="Zhang H."/>
            <person name="Grigoriev I.V."/>
            <person name="Rokhsar D.S."/>
            <person name="Boore J.L."/>
        </authorList>
    </citation>
    <scope>NUCLEOTIDE SEQUENCE [LARGE SCALE GENOMIC DNA]</scope>
    <source>
        <strain evidence="3 4">P6497</strain>
    </source>
</reference>
<accession>G4YJY2</accession>
<feature type="coiled-coil region" evidence="1">
    <location>
        <begin position="261"/>
        <end position="397"/>
    </location>
</feature>
<feature type="compositionally biased region" description="Basic and acidic residues" evidence="2">
    <location>
        <begin position="2033"/>
        <end position="2043"/>
    </location>
</feature>
<feature type="region of interest" description="Disordered" evidence="2">
    <location>
        <begin position="2026"/>
        <end position="2046"/>
    </location>
</feature>
<dbReference type="STRING" id="1094619.G4YJY2"/>
<proteinExistence type="predicted"/>
<feature type="region of interest" description="Disordered" evidence="2">
    <location>
        <begin position="1"/>
        <end position="128"/>
    </location>
</feature>
<feature type="region of interest" description="Disordered" evidence="2">
    <location>
        <begin position="666"/>
        <end position="979"/>
    </location>
</feature>
<dbReference type="Proteomes" id="UP000002640">
    <property type="component" value="Unassembled WGS sequence"/>
</dbReference>
<feature type="coiled-coil region" evidence="1">
    <location>
        <begin position="432"/>
        <end position="466"/>
    </location>
</feature>
<feature type="region of interest" description="Disordered" evidence="2">
    <location>
        <begin position="994"/>
        <end position="1019"/>
    </location>
</feature>
<feature type="compositionally biased region" description="Basic and acidic residues" evidence="2">
    <location>
        <begin position="104"/>
        <end position="118"/>
    </location>
</feature>
<feature type="region of interest" description="Disordered" evidence="2">
    <location>
        <begin position="195"/>
        <end position="252"/>
    </location>
</feature>
<feature type="compositionally biased region" description="Basic and acidic residues" evidence="2">
    <location>
        <begin position="2922"/>
        <end position="2940"/>
    </location>
</feature>
<feature type="compositionally biased region" description="Basic and acidic residues" evidence="2">
    <location>
        <begin position="887"/>
        <end position="896"/>
    </location>
</feature>
<feature type="compositionally biased region" description="Basic and acidic residues" evidence="2">
    <location>
        <begin position="1172"/>
        <end position="1183"/>
    </location>
</feature>
<feature type="region of interest" description="Disordered" evidence="2">
    <location>
        <begin position="1288"/>
        <end position="1338"/>
    </location>
</feature>
<feature type="compositionally biased region" description="Acidic residues" evidence="2">
    <location>
        <begin position="2092"/>
        <end position="2101"/>
    </location>
</feature>
<evidence type="ECO:0000313" key="3">
    <source>
        <dbReference type="EMBL" id="EGZ27114.1"/>
    </source>
</evidence>
<evidence type="ECO:0000256" key="1">
    <source>
        <dbReference type="SAM" id="Coils"/>
    </source>
</evidence>
<keyword evidence="4" id="KW-1185">Reference proteome</keyword>
<feature type="compositionally biased region" description="Polar residues" evidence="2">
    <location>
        <begin position="2529"/>
        <end position="2540"/>
    </location>
</feature>
<sequence>MDRSSSWTNAGRNADYVPPSRVARMAVPSPRPPPASTAEAVATARRSEYGAGGSILPVLPSASPNASKRSSWTTPRSPPGSGDSTAADDDFHASSSETYAPPPRRAELAAARRAEPVRQRSISDGLFASETEQAQLAYMEQMYGTINLLNAELETERRHRAALETAHATARPSTYAAKPTDYLSFEEDVQIPMTEFDEPPTGYVVSQTPVAPSYSPRKLRTMPSPPSHPPQSQHRVARPPVSPRSTTKEQGEELCATLGKNAELRIRSRDMERTVEKTELELELARKQIKMAERRAENREEKLRALLKEKLNWQKELKATRAQVVEEKMRQVDLFREVEAAKRHFTAELEAVEQELRSAQEENTQLRTHAAEMKAQINFQTRKMEEMARQAQDEKARFVAMIEDTRHRFREWKEGEAEARQAAHDQVVRNLKTEYDLKIERHQDEKQKLRDKVNDLEVSMRLLQKDRALSPLELSLRKATILGSKENTGAVAAEHIETQSRILELENLLAHSQEYQARQESIIKLSEATISRLMQEREVTALENLSLHPFGVEPQPRGEDLSYETHVAGYMTAPSSPARPPGTPPRGHQLPVRSNEPPVVRSPKSRAHTPRRADLEASIAQAAELESATNQSVNVEIAAPSSREQSLMEELEQLRKALAEAQVKAEATAVSDNKQVDTSEVDIQASGTLSETVETPVAQDNGKAEESVGTMNEEMTEIKAEDTPEAKDEKHASDTATKVPCESPLPTETDPCQDADDDEEGRSDNAVSDVASADEIPAPSATAGDVEDSRETAVNEPGSCEAVSGETPIEDDVIAATEEGTADPSVKEEVDIGSKDEPIDNIHAQEEEDQQLPCPEASLNESNSDADNVVVVEDVFSDSETGNDAVIVDHENHPAPDEIPSDAEDLKEVDSSLQLGSAAPADESAGSNIGDHDESPKNTDGQDDAIDATAETVSDDNAEQEATTGELAEIDTLDGPFTCEAPQTEVEVVTVDKHEAGDGDPSELEESDADVPAYASDIGGGNATVADAIEDIPDDVNLPRSQVPKEDPSIVIDAGNDGGDANGVAAKQFDLGTITDVPGQGELSGVQPSLADERHADPQGFDSSEVPIPVAVDFDPSIADDVRVLNEFEQSDAETEEVNTSSNAVESDISIPSPAENEPGVIVENSEQEVVEPSKELSAREDEAPSEPVEALVENAIEENGTQVACEEAKPTSSDVVERELTEIVTGSVELPDESNAVEEVAVLDDAQEAAIEPNEYVSIPSDALESDPVEVEAGSVEISAETAITEDDIVESDTNATVDSCEGAPTTSPNEVETAPVECPTESTECPAESDTVETDGVDDSTQIAGEVCAEAPDVSPVVAEHEPVDVSNELMESTAEIGAVEDDIVENDTQLAVEPCDEAPIFPSDVVQSEFVEIPTELVEFTTETVEASTVEVDDVEDTAQSEVKQCVDALLETLSETSALEAAPEDVEECTEEKQVLADSLENVDNADNDAKGMEEDDEEASPAENTAFTDADALVCEGGDSAELSAESSATCEVDDTNEVASAEEVPSETRDEVEAKDTDGLPELPPVSSSIETPKACVAKAVVELVERTALAFVASLHEASHSVLDALADSAEEVSPPAAAVVSEDDGVELDPIDVLPESEVPIIAVDIGNDAVCEALVVSASEGDAPVDVAVLEIAGGECSEVNVAAAEELLAQSDDQPELSISQEIETSTPPENPDAETESAVALTTKDFADNFVRDVLEMFATPASINENQESDEAVTTPDEEAATVDLATLSTESPAQNVAVGTGAFDTAADVTDEVDAEPSLAPTNADDGTSSTQCEVLDLDEVVDLSGSNPVPDDDAQQTELVTLADDESVSAAERFDDTDQDRAPVQDSVAESVSAVDALAVAQEFVADVETRALSTIVSWLQKESGSESARGGEYWDNEELESNSTRSIIDSWNMSEEQNEVNVTTSESEVPMELSSEAEPTNAPVEDADVIEEVARLLVREVAEESELLAASEPHDAVENVTSRTDIAGMEAYEGLTETDSKSERREVNEPGAEVADVAELTAMEFSTQEIVADVAFVFASQAITEALNRLSQPSPLGEEEEQDNQDVNETSNNEQNDALDEDEAGVVNGDEGDDNACNVDEARDIQVGIGSVEDARVGSSEEVTELPENPIEQVVDEINNAHYDEASPPVAPSESPVVLNADVSELIESMVVILAESEGDVSSERRSELVTSPLPVETDLRVEIDGGSVPPDDLVCTNGPLPVVEVEIAVEEVPSVNDAEELPIEGGDNVTELVLAEMIDKVTKDQNSSFVETSDAIRDPPGSPLDSDDMDANSSLEDSCIVDKPGEISDAVDEGVTITTLDPGVESQDDTQTLCVDESLAAIESEIDAPQEILPSSDDAQLMDCDTPEPTELVLDVEENVPSTGIGVLEQSNVEDNGDQVASALESDDMDVIDAILGDIVTAIESYHQVDDPVDDLSVLVEPCSGEPNISIPPSESTELLPAGAIDELAEAVVEAADEALTPEAHADQVVEDVSQSDSIETEADSSQLFVETEDVAVAQAVGDLVDAVADCSNATPTVDSVDEPDFDGEDIKTQCREDEASTEQDTASQDTFESVADSSYDLAVQSGERRVLSDLCTSVERRYAPRHGGRARSVHFAGGTKDESFDRQKHMRRSVLLWEAPVDSASTKESVESAAKRRASKRRVSRRTLADLLAFPTELARFTSSDTTLLAYDARLEQGPIFSLLDQSILTINPDGRHIHLDDQDERLGSSKMIGKRRTLTQELHSKNLARRQIPRFNYMPMSIKFQWSDFVVATPVRPSNISFGEGHNAKSPPIEPMRLLQKKGAKLPCGSYVIVSAFIRPLEDGNENLRVQIYDAERVEEFQFDFSEDITKKYHLESTGMEAQSLEFLGHLEFRRDEDTIIIKLPEKKAAEGSKADPDRLQSERTMVGAGDPRKKELPSKQSRMNAYRQKRPASSPAVTSCQDSSESSAEQISDENADGSEAGDLQDPEASS</sequence>
<feature type="compositionally biased region" description="Low complexity" evidence="2">
    <location>
        <begin position="860"/>
        <end position="880"/>
    </location>
</feature>
<organism evidence="3 4">
    <name type="scientific">Phytophthora sojae (strain P6497)</name>
    <name type="common">Soybean stem and root rot agent</name>
    <name type="synonym">Phytophthora megasperma f. sp. glycines</name>
    <dbReference type="NCBI Taxonomy" id="1094619"/>
    <lineage>
        <taxon>Eukaryota</taxon>
        <taxon>Sar</taxon>
        <taxon>Stramenopiles</taxon>
        <taxon>Oomycota</taxon>
        <taxon>Peronosporomycetes</taxon>
        <taxon>Peronosporales</taxon>
        <taxon>Peronosporaceae</taxon>
        <taxon>Phytophthora</taxon>
    </lineage>
</organism>
<feature type="region of interest" description="Disordered" evidence="2">
    <location>
        <begin position="2085"/>
        <end position="2132"/>
    </location>
</feature>
<dbReference type="RefSeq" id="XP_009514389.1">
    <property type="nucleotide sequence ID" value="XM_009516094.1"/>
</dbReference>
<dbReference type="OMA" id="IEDTRHR"/>
<feature type="region of interest" description="Disordered" evidence="2">
    <location>
        <begin position="571"/>
        <end position="613"/>
    </location>
</feature>
<feature type="compositionally biased region" description="Polar residues" evidence="2">
    <location>
        <begin position="62"/>
        <end position="75"/>
    </location>
</feature>
<feature type="compositionally biased region" description="Polar residues" evidence="2">
    <location>
        <begin position="2974"/>
        <end position="2989"/>
    </location>
</feature>
<feature type="compositionally biased region" description="Basic and acidic residues" evidence="2">
    <location>
        <begin position="825"/>
        <end position="845"/>
    </location>
</feature>
<name>G4YJY2_PHYSP</name>
<dbReference type="GeneID" id="20638874"/>
<dbReference type="EMBL" id="JH159151">
    <property type="protein sequence ID" value="EGZ27114.1"/>
    <property type="molecule type" value="Genomic_DNA"/>
</dbReference>
<keyword evidence="1" id="KW-0175">Coiled coil</keyword>
<feature type="region of interest" description="Disordered" evidence="2">
    <location>
        <begin position="1033"/>
        <end position="1107"/>
    </location>
</feature>
<feature type="compositionally biased region" description="Basic and acidic residues" evidence="2">
    <location>
        <begin position="1552"/>
        <end position="1564"/>
    </location>
</feature>
<feature type="region of interest" description="Disordered" evidence="2">
    <location>
        <begin position="2518"/>
        <end position="2540"/>
    </location>
</feature>
<feature type="compositionally biased region" description="Acidic residues" evidence="2">
    <location>
        <begin position="2112"/>
        <end position="2129"/>
    </location>
</feature>
<evidence type="ECO:0000313" key="4">
    <source>
        <dbReference type="Proteomes" id="UP000002640"/>
    </source>
</evidence>
<gene>
    <name evidence="3" type="ORF">PHYSODRAFT_257505</name>
</gene>
<feature type="region of interest" description="Disordered" evidence="2">
    <location>
        <begin position="2301"/>
        <end position="2329"/>
    </location>
</feature>
<dbReference type="InParanoid" id="G4YJY2"/>
<feature type="region of interest" description="Disordered" evidence="2">
    <location>
        <begin position="2922"/>
        <end position="3010"/>
    </location>
</feature>
<feature type="compositionally biased region" description="Acidic residues" evidence="2">
    <location>
        <begin position="998"/>
        <end position="1009"/>
    </location>
</feature>
<feature type="compositionally biased region" description="Polar residues" evidence="2">
    <location>
        <begin position="1"/>
        <end position="11"/>
    </location>
</feature>